<accession>A0A9D3LTK2</accession>
<comment type="caution">
    <text evidence="1">The sequence shown here is derived from an EMBL/GenBank/DDBJ whole genome shotgun (WGS) entry which is preliminary data.</text>
</comment>
<dbReference type="Proteomes" id="UP001044222">
    <property type="component" value="Chromosome 13"/>
</dbReference>
<feature type="non-terminal residue" evidence="1">
    <location>
        <position position="1"/>
    </location>
</feature>
<dbReference type="EMBL" id="JAFIRN010000013">
    <property type="protein sequence ID" value="KAG5836777.1"/>
    <property type="molecule type" value="Genomic_DNA"/>
</dbReference>
<protein>
    <submittedName>
        <fullName evidence="1">Uncharacterized protein</fullName>
    </submittedName>
</protein>
<keyword evidence="2" id="KW-1185">Reference proteome</keyword>
<reference evidence="1" key="1">
    <citation type="submission" date="2021-01" db="EMBL/GenBank/DDBJ databases">
        <title>A chromosome-scale assembly of European eel, Anguilla anguilla.</title>
        <authorList>
            <person name="Henkel C."/>
            <person name="Jong-Raadsen S.A."/>
            <person name="Dufour S."/>
            <person name="Weltzien F.-A."/>
            <person name="Palstra A.P."/>
            <person name="Pelster B."/>
            <person name="Spaink H.P."/>
            <person name="Van Den Thillart G.E."/>
            <person name="Jansen H."/>
            <person name="Zahm M."/>
            <person name="Klopp C."/>
            <person name="Cedric C."/>
            <person name="Louis A."/>
            <person name="Berthelot C."/>
            <person name="Parey E."/>
            <person name="Roest Crollius H."/>
            <person name="Montfort J."/>
            <person name="Robinson-Rechavi M."/>
            <person name="Bucao C."/>
            <person name="Bouchez O."/>
            <person name="Gislard M."/>
            <person name="Lluch J."/>
            <person name="Milhes M."/>
            <person name="Lampietro C."/>
            <person name="Lopez Roques C."/>
            <person name="Donnadieu C."/>
            <person name="Braasch I."/>
            <person name="Desvignes T."/>
            <person name="Postlethwait J."/>
            <person name="Bobe J."/>
            <person name="Guiguen Y."/>
            <person name="Dirks R."/>
        </authorList>
    </citation>
    <scope>NUCLEOTIDE SEQUENCE</scope>
    <source>
        <strain evidence="1">Tag_6206</strain>
        <tissue evidence="1">Liver</tissue>
    </source>
</reference>
<dbReference type="AlphaFoldDB" id="A0A9D3LTK2"/>
<evidence type="ECO:0000313" key="2">
    <source>
        <dbReference type="Proteomes" id="UP001044222"/>
    </source>
</evidence>
<name>A0A9D3LTK2_ANGAN</name>
<proteinExistence type="predicted"/>
<sequence>VCVCVCERELARCVTCSRPPCCPGAPARVAVQEEGRQRRRFPSFLFPLYSWSSYLVNIVRSGSNPAGLPGDSAEVIFHWLTGQPCHHSENST</sequence>
<gene>
    <name evidence="1" type="ORF">ANANG_G00232190</name>
</gene>
<organism evidence="1 2">
    <name type="scientific">Anguilla anguilla</name>
    <name type="common">European freshwater eel</name>
    <name type="synonym">Muraena anguilla</name>
    <dbReference type="NCBI Taxonomy" id="7936"/>
    <lineage>
        <taxon>Eukaryota</taxon>
        <taxon>Metazoa</taxon>
        <taxon>Chordata</taxon>
        <taxon>Craniata</taxon>
        <taxon>Vertebrata</taxon>
        <taxon>Euteleostomi</taxon>
        <taxon>Actinopterygii</taxon>
        <taxon>Neopterygii</taxon>
        <taxon>Teleostei</taxon>
        <taxon>Anguilliformes</taxon>
        <taxon>Anguillidae</taxon>
        <taxon>Anguilla</taxon>
    </lineage>
</organism>
<evidence type="ECO:0000313" key="1">
    <source>
        <dbReference type="EMBL" id="KAG5836777.1"/>
    </source>
</evidence>